<dbReference type="Pfam" id="PF04480">
    <property type="entry name" value="DUF559"/>
    <property type="match status" value="1"/>
</dbReference>
<dbReference type="Proteomes" id="UP000070134">
    <property type="component" value="Chromosome"/>
</dbReference>
<name>A0A127A1B4_9MICC</name>
<proteinExistence type="predicted"/>
<dbReference type="InterPro" id="IPR007569">
    <property type="entry name" value="DUF559"/>
</dbReference>
<protein>
    <recommendedName>
        <fullName evidence="1">DUF559 domain-containing protein</fullName>
    </recommendedName>
</protein>
<keyword evidence="3" id="KW-1185">Reference proteome</keyword>
<feature type="domain" description="DUF559" evidence="1">
    <location>
        <begin position="237"/>
        <end position="300"/>
    </location>
</feature>
<dbReference type="InterPro" id="IPR011335">
    <property type="entry name" value="Restrct_endonuc-II-like"/>
</dbReference>
<gene>
    <name evidence="2" type="ORF">SA2016_2008</name>
</gene>
<dbReference type="AlphaFoldDB" id="A0A127A1B4"/>
<dbReference type="EMBL" id="CP014518">
    <property type="protein sequence ID" value="AMM32681.1"/>
    <property type="molecule type" value="Genomic_DNA"/>
</dbReference>
<dbReference type="PATRIC" id="fig|37927.3.peg.2059"/>
<organism evidence="2 3">
    <name type="scientific">Sinomonas atrocyanea</name>
    <dbReference type="NCBI Taxonomy" id="37927"/>
    <lineage>
        <taxon>Bacteria</taxon>
        <taxon>Bacillati</taxon>
        <taxon>Actinomycetota</taxon>
        <taxon>Actinomycetes</taxon>
        <taxon>Micrococcales</taxon>
        <taxon>Micrococcaceae</taxon>
        <taxon>Sinomonas</taxon>
    </lineage>
</organism>
<dbReference type="STRING" id="37927.SA2016_2008"/>
<evidence type="ECO:0000313" key="2">
    <source>
        <dbReference type="EMBL" id="AMM32681.1"/>
    </source>
</evidence>
<dbReference type="KEGG" id="satk:SA2016_2008"/>
<accession>A0A127A1B4</accession>
<dbReference type="OrthoDB" id="3234479at2"/>
<sequence>MDSTDPLDPLIHRPFTLAEARARGVDFREVLRSDTRRLSRELYLSGAAVPSLRERVLAHLLLAPDAWASHTTAAALHGLWLPEMARTQDAIHLSRSSSATRVRRAGVVGHHVRVLPGEVQVHEEGIRLSSPARTWLDLGHLLGHAALVAVGDQLIREPRPEFERRTRPYATKRQLDLMLRGHRRMKGVGKCREALRDMRVGADSVPESLLRLSLLAYNFPEPELQIRLHDYDPGSFSADMGYRAYRIAIQYDGGHHRSEAQRLSDARRDAAFRAAGWTVIVVTAEDLRDDFARVRGELRRQMRDRAA</sequence>
<dbReference type="SUPFAM" id="SSF52980">
    <property type="entry name" value="Restriction endonuclease-like"/>
    <property type="match status" value="1"/>
</dbReference>
<evidence type="ECO:0000313" key="3">
    <source>
        <dbReference type="Proteomes" id="UP000070134"/>
    </source>
</evidence>
<reference evidence="2 3" key="1">
    <citation type="submission" date="2016-02" db="EMBL/GenBank/DDBJ databases">
        <title>Complete genome of Sinomonas atrocyanea KCTC 3377.</title>
        <authorList>
            <person name="Kim K.M."/>
        </authorList>
    </citation>
    <scope>NUCLEOTIDE SEQUENCE [LARGE SCALE GENOMIC DNA]</scope>
    <source>
        <strain evidence="2 3">KCTC 3377</strain>
    </source>
</reference>
<dbReference type="Gene3D" id="3.40.960.10">
    <property type="entry name" value="VSR Endonuclease"/>
    <property type="match status" value="1"/>
</dbReference>
<evidence type="ECO:0000259" key="1">
    <source>
        <dbReference type="Pfam" id="PF04480"/>
    </source>
</evidence>
<dbReference type="RefSeq" id="WP_066497710.1">
    <property type="nucleotide sequence ID" value="NZ_BJMO01000002.1"/>
</dbReference>